<comment type="caution">
    <text evidence="1">The sequence shown here is derived from an EMBL/GenBank/DDBJ whole genome shotgun (WGS) entry which is preliminary data.</text>
</comment>
<sequence>MKRQWTTGEFAAALGITTRRFLELRSQGAPIPKPSARLGNNLLWDAAVVRGALPALRAYRRGRRQAVSS</sequence>
<proteinExistence type="predicted"/>
<organism evidence="1 2">
    <name type="scientific">Variovorax robiniae</name>
    <dbReference type="NCBI Taxonomy" id="1836199"/>
    <lineage>
        <taxon>Bacteria</taxon>
        <taxon>Pseudomonadati</taxon>
        <taxon>Pseudomonadota</taxon>
        <taxon>Betaproteobacteria</taxon>
        <taxon>Burkholderiales</taxon>
        <taxon>Comamonadaceae</taxon>
        <taxon>Variovorax</taxon>
    </lineage>
</organism>
<protein>
    <recommendedName>
        <fullName evidence="3">DNA-binding protein</fullName>
    </recommendedName>
</protein>
<reference evidence="1 2" key="1">
    <citation type="submission" date="2024-03" db="EMBL/GenBank/DDBJ databases">
        <title>Novel species of the genus Variovorax.</title>
        <authorList>
            <person name="Liu Q."/>
            <person name="Xin Y.-H."/>
        </authorList>
    </citation>
    <scope>NUCLEOTIDE SEQUENCE [LARGE SCALE GENOMIC DNA]</scope>
    <source>
        <strain evidence="1 2">KACC 18901</strain>
    </source>
</reference>
<name>A0ABU8X760_9BURK</name>
<evidence type="ECO:0000313" key="2">
    <source>
        <dbReference type="Proteomes" id="UP001367030"/>
    </source>
</evidence>
<dbReference type="Proteomes" id="UP001367030">
    <property type="component" value="Unassembled WGS sequence"/>
</dbReference>
<gene>
    <name evidence="1" type="ORF">WKW79_13690</name>
</gene>
<dbReference type="RefSeq" id="WP_340335717.1">
    <property type="nucleotide sequence ID" value="NZ_JBBKZS010000005.1"/>
</dbReference>
<evidence type="ECO:0000313" key="1">
    <source>
        <dbReference type="EMBL" id="MEJ8855633.1"/>
    </source>
</evidence>
<dbReference type="EMBL" id="JBBKZS010000005">
    <property type="protein sequence ID" value="MEJ8855633.1"/>
    <property type="molecule type" value="Genomic_DNA"/>
</dbReference>
<evidence type="ECO:0008006" key="3">
    <source>
        <dbReference type="Google" id="ProtNLM"/>
    </source>
</evidence>
<keyword evidence="2" id="KW-1185">Reference proteome</keyword>
<accession>A0ABU8X760</accession>